<dbReference type="Proteomes" id="UP000095281">
    <property type="component" value="Unplaced"/>
</dbReference>
<protein>
    <submittedName>
        <fullName evidence="3">Uncharacterized protein</fullName>
    </submittedName>
</protein>
<dbReference type="AlphaFoldDB" id="A0A1I8B1I7"/>
<keyword evidence="2" id="KW-1185">Reference proteome</keyword>
<feature type="compositionally biased region" description="Low complexity" evidence="1">
    <location>
        <begin position="42"/>
        <end position="59"/>
    </location>
</feature>
<proteinExistence type="predicted"/>
<organism evidence="2 3">
    <name type="scientific">Meloidogyne hapla</name>
    <name type="common">Root-knot nematode worm</name>
    <dbReference type="NCBI Taxonomy" id="6305"/>
    <lineage>
        <taxon>Eukaryota</taxon>
        <taxon>Metazoa</taxon>
        <taxon>Ecdysozoa</taxon>
        <taxon>Nematoda</taxon>
        <taxon>Chromadorea</taxon>
        <taxon>Rhabditida</taxon>
        <taxon>Tylenchina</taxon>
        <taxon>Tylenchomorpha</taxon>
        <taxon>Tylenchoidea</taxon>
        <taxon>Meloidogynidae</taxon>
        <taxon>Meloidogyninae</taxon>
        <taxon>Meloidogyne</taxon>
    </lineage>
</organism>
<reference evidence="3" key="1">
    <citation type="submission" date="2016-11" db="UniProtKB">
        <authorList>
            <consortium name="WormBaseParasite"/>
        </authorList>
    </citation>
    <scope>IDENTIFICATION</scope>
</reference>
<feature type="region of interest" description="Disordered" evidence="1">
    <location>
        <begin position="42"/>
        <end position="74"/>
    </location>
</feature>
<evidence type="ECO:0000313" key="2">
    <source>
        <dbReference type="Proteomes" id="UP000095281"/>
    </source>
</evidence>
<evidence type="ECO:0000256" key="1">
    <source>
        <dbReference type="SAM" id="MobiDB-lite"/>
    </source>
</evidence>
<sequence>MDRRIRASGISPSPNRGRQCVRTYTTLTNVTNVRITPQYIQSSSTTNISSQSSSSNSTIFGLSDGSTRPRVEPWHSIVSTPSNWSIRSGELPWTPFGQINSLEPAISPWSLEALSPPQFDPPGMNEHEDWAEQLSDIDIVDEDEEDKDEE</sequence>
<accession>A0A1I8B1I7</accession>
<evidence type="ECO:0000313" key="3">
    <source>
        <dbReference type="WBParaSite" id="MhA1_Contig1195.frz3.gene4"/>
    </source>
</evidence>
<dbReference type="WBParaSite" id="MhA1_Contig1195.frz3.gene4">
    <property type="protein sequence ID" value="MhA1_Contig1195.frz3.gene4"/>
    <property type="gene ID" value="MhA1_Contig1195.frz3.gene4"/>
</dbReference>
<name>A0A1I8B1I7_MELHA</name>